<sequence length="58" mass="6825">MLLRKYRENKEALKQIGREALAESRRMGLTISAKDRQNEAKDRAKRERNKDRAPATVR</sequence>
<dbReference type="RefSeq" id="WP_003586920.1">
    <property type="nucleotide sequence ID" value="NZ_JACIIJ010000014.1"/>
</dbReference>
<evidence type="ECO:0000256" key="1">
    <source>
        <dbReference type="SAM" id="MobiDB-lite"/>
    </source>
</evidence>
<dbReference type="Proteomes" id="UP000517187">
    <property type="component" value="Unassembled WGS sequence"/>
</dbReference>
<organism evidence="2 3">
    <name type="scientific">Rhizobium leguminosarum</name>
    <dbReference type="NCBI Taxonomy" id="384"/>
    <lineage>
        <taxon>Bacteria</taxon>
        <taxon>Pseudomonadati</taxon>
        <taxon>Pseudomonadota</taxon>
        <taxon>Alphaproteobacteria</taxon>
        <taxon>Hyphomicrobiales</taxon>
        <taxon>Rhizobiaceae</taxon>
        <taxon>Rhizobium/Agrobacterium group</taxon>
        <taxon>Rhizobium</taxon>
    </lineage>
</organism>
<reference evidence="2 3" key="1">
    <citation type="submission" date="2020-08" db="EMBL/GenBank/DDBJ databases">
        <title>Genomic Encyclopedia of Type Strains, Phase IV (KMG-V): Genome sequencing to study the core and pangenomes of soil and plant-associated prokaryotes.</title>
        <authorList>
            <person name="Whitman W."/>
        </authorList>
    </citation>
    <scope>NUCLEOTIDE SEQUENCE [LARGE SCALE GENOMIC DNA]</scope>
    <source>
        <strain evidence="2 3">SEMIA 4011</strain>
    </source>
</reference>
<feature type="region of interest" description="Disordered" evidence="1">
    <location>
        <begin position="27"/>
        <end position="58"/>
    </location>
</feature>
<proteinExistence type="predicted"/>
<protein>
    <submittedName>
        <fullName evidence="2">Uncharacterized protein</fullName>
    </submittedName>
</protein>
<gene>
    <name evidence="2" type="ORF">GGE66_005129</name>
</gene>
<accession>A0A7X0DUW1</accession>
<dbReference type="EMBL" id="JACIIJ010000014">
    <property type="protein sequence ID" value="MBB6224128.1"/>
    <property type="molecule type" value="Genomic_DNA"/>
</dbReference>
<name>A0A7X0DUW1_RHILE</name>
<evidence type="ECO:0000313" key="3">
    <source>
        <dbReference type="Proteomes" id="UP000517187"/>
    </source>
</evidence>
<comment type="caution">
    <text evidence="2">The sequence shown here is derived from an EMBL/GenBank/DDBJ whole genome shotgun (WGS) entry which is preliminary data.</text>
</comment>
<feature type="compositionally biased region" description="Basic and acidic residues" evidence="1">
    <location>
        <begin position="33"/>
        <end position="58"/>
    </location>
</feature>
<evidence type="ECO:0000313" key="2">
    <source>
        <dbReference type="EMBL" id="MBB6224128.1"/>
    </source>
</evidence>
<dbReference type="AlphaFoldDB" id="A0A7X0DUW1"/>